<feature type="binding site" evidence="5 7">
    <location>
        <position position="34"/>
    </location>
    <ligand>
        <name>substrate</name>
    </ligand>
</feature>
<keyword evidence="3 5" id="KW-0665">Pyrimidine biosynthesis</keyword>
<evidence type="ECO:0000313" key="11">
    <source>
        <dbReference type="Proteomes" id="UP001206983"/>
    </source>
</evidence>
<dbReference type="GO" id="GO:0005829">
    <property type="term" value="C:cytosol"/>
    <property type="evidence" value="ECO:0007669"/>
    <property type="project" value="TreeGrafter"/>
</dbReference>
<name>A0AAE3H8Z5_9EURY</name>
<evidence type="ECO:0000256" key="3">
    <source>
        <dbReference type="ARBA" id="ARBA00022975"/>
    </source>
</evidence>
<dbReference type="NCBIfam" id="TIGR01740">
    <property type="entry name" value="pyrF"/>
    <property type="match status" value="1"/>
</dbReference>
<dbReference type="GO" id="GO:0044205">
    <property type="term" value="P:'de novo' UMP biosynthetic process"/>
    <property type="evidence" value="ECO:0007669"/>
    <property type="project" value="UniProtKB-UniRule"/>
</dbReference>
<reference evidence="10 11" key="1">
    <citation type="journal article" date="2011" name="Appl. Environ. Microbiol.">
        <title>Methanogenic archaea isolated from Taiwan's Chelungpu fault.</title>
        <authorList>
            <person name="Wu S.Y."/>
            <person name="Lai M.C."/>
        </authorList>
    </citation>
    <scope>NUCLEOTIDE SEQUENCE [LARGE SCALE GENOMIC DNA]</scope>
    <source>
        <strain evidence="10 11">St545Mb</strain>
    </source>
</reference>
<feature type="active site" description="For OMPdecase activity" evidence="6">
    <location>
        <position position="62"/>
    </location>
</feature>
<comment type="subunit">
    <text evidence="5">Homodimer.</text>
</comment>
<dbReference type="PANTHER" id="PTHR32119:SF2">
    <property type="entry name" value="OROTIDINE 5'-PHOSPHATE DECARBOXYLASE"/>
    <property type="match status" value="1"/>
</dbReference>
<evidence type="ECO:0000256" key="2">
    <source>
        <dbReference type="ARBA" id="ARBA00022793"/>
    </source>
</evidence>
<evidence type="ECO:0000313" key="10">
    <source>
        <dbReference type="EMBL" id="MCQ6962186.1"/>
    </source>
</evidence>
<accession>A0AAE3H8Z5</accession>
<dbReference type="InterPro" id="IPR047595">
    <property type="entry name" value="OMPdecase_arc"/>
</dbReference>
<dbReference type="PROSITE" id="PS00156">
    <property type="entry name" value="OMPDECASE"/>
    <property type="match status" value="1"/>
</dbReference>
<dbReference type="GO" id="GO:0004590">
    <property type="term" value="F:orotidine-5'-phosphate decarboxylase activity"/>
    <property type="evidence" value="ECO:0007669"/>
    <property type="project" value="UniProtKB-UniRule"/>
</dbReference>
<feature type="domain" description="Orotidine 5'-phosphate decarboxylase" evidence="9">
    <location>
        <begin position="6"/>
        <end position="209"/>
    </location>
</feature>
<comment type="function">
    <text evidence="5">Catalyzes the decarboxylation of orotidine 5'-monophosphate (OMP) to uridine 5'-monophosphate (UMP).</text>
</comment>
<feature type="active site" description="For OMPdecase activity" evidence="6">
    <location>
        <position position="65"/>
    </location>
</feature>
<dbReference type="AlphaFoldDB" id="A0AAE3H8Z5"/>
<gene>
    <name evidence="5" type="primary">pyrF</name>
    <name evidence="10" type="ORF">PV02_03380</name>
</gene>
<dbReference type="SUPFAM" id="SSF51366">
    <property type="entry name" value="Ribulose-phoshate binding barrel"/>
    <property type="match status" value="1"/>
</dbReference>
<dbReference type="EMBL" id="JTEO01000002">
    <property type="protein sequence ID" value="MCQ6962186.1"/>
    <property type="molecule type" value="Genomic_DNA"/>
</dbReference>
<feature type="binding site" evidence="5 7">
    <location>
        <position position="194"/>
    </location>
    <ligand>
        <name>substrate</name>
    </ligand>
</feature>
<dbReference type="InterPro" id="IPR014732">
    <property type="entry name" value="OMPdecase"/>
</dbReference>
<organism evidence="10 11">
    <name type="scientific">Methanolobus chelungpuianus</name>
    <dbReference type="NCBI Taxonomy" id="502115"/>
    <lineage>
        <taxon>Archaea</taxon>
        <taxon>Methanobacteriati</taxon>
        <taxon>Methanobacteriota</taxon>
        <taxon>Stenosarchaea group</taxon>
        <taxon>Methanomicrobia</taxon>
        <taxon>Methanosarcinales</taxon>
        <taxon>Methanosarcinaceae</taxon>
        <taxon>Methanolobus</taxon>
    </lineage>
</organism>
<comment type="catalytic activity">
    <reaction evidence="5 8">
        <text>orotidine 5'-phosphate + H(+) = UMP + CO2</text>
        <dbReference type="Rhea" id="RHEA:11596"/>
        <dbReference type="ChEBI" id="CHEBI:15378"/>
        <dbReference type="ChEBI" id="CHEBI:16526"/>
        <dbReference type="ChEBI" id="CHEBI:57538"/>
        <dbReference type="ChEBI" id="CHEBI:57865"/>
        <dbReference type="EC" id="4.1.1.23"/>
    </reaction>
</comment>
<dbReference type="EC" id="4.1.1.23" evidence="5"/>
<dbReference type="RefSeq" id="WP_256621956.1">
    <property type="nucleotide sequence ID" value="NZ_JTEO01000002.1"/>
</dbReference>
<proteinExistence type="inferred from homology"/>
<dbReference type="GO" id="GO:0006207">
    <property type="term" value="P:'de novo' pyrimidine nucleobase biosynthetic process"/>
    <property type="evidence" value="ECO:0007669"/>
    <property type="project" value="InterPro"/>
</dbReference>
<dbReference type="CDD" id="cd04725">
    <property type="entry name" value="OMP_decarboxylase_like"/>
    <property type="match status" value="1"/>
</dbReference>
<feature type="binding site" evidence="5 7">
    <location>
        <position position="117"/>
    </location>
    <ligand>
        <name>substrate</name>
    </ligand>
</feature>
<keyword evidence="2 5" id="KW-0210">Decarboxylase</keyword>
<evidence type="ECO:0000256" key="5">
    <source>
        <dbReference type="HAMAP-Rule" id="MF_01200"/>
    </source>
</evidence>
<protein>
    <recommendedName>
        <fullName evidence="5">Orotidine 5'-phosphate decarboxylase</fullName>
        <ecNumber evidence="5">4.1.1.23</ecNumber>
    </recommendedName>
    <alternativeName>
        <fullName evidence="5">OMP decarboxylase</fullName>
        <shortName evidence="5">OMPDCase</shortName>
        <shortName evidence="5">OMPdecase</shortName>
    </alternativeName>
</protein>
<evidence type="ECO:0000259" key="9">
    <source>
        <dbReference type="SMART" id="SM00934"/>
    </source>
</evidence>
<feature type="binding site" evidence="5 7">
    <location>
        <position position="193"/>
    </location>
    <ligand>
        <name>substrate</name>
    </ligand>
</feature>
<feature type="active site" description="Proton donor" evidence="5">
    <location>
        <position position="62"/>
    </location>
</feature>
<dbReference type="InterPro" id="IPR011060">
    <property type="entry name" value="RibuloseP-bd_barrel"/>
</dbReference>
<feature type="binding site" evidence="5">
    <location>
        <begin position="170"/>
        <end position="180"/>
    </location>
    <ligand>
        <name>substrate</name>
    </ligand>
</feature>
<feature type="binding site" evidence="5 7">
    <location>
        <position position="12"/>
    </location>
    <ligand>
        <name>substrate</name>
    </ligand>
</feature>
<feature type="binding site" evidence="5">
    <location>
        <begin position="60"/>
        <end position="69"/>
    </location>
    <ligand>
        <name>substrate</name>
    </ligand>
</feature>
<dbReference type="SMART" id="SM00934">
    <property type="entry name" value="OMPdecase"/>
    <property type="match status" value="1"/>
</dbReference>
<dbReference type="HAMAP" id="MF_01200_A">
    <property type="entry name" value="OMPdecase_type1_A"/>
    <property type="match status" value="1"/>
</dbReference>
<comment type="similarity">
    <text evidence="5">Belongs to the OMP decarboxylase family. Type 1 subfamily.</text>
</comment>
<dbReference type="InterPro" id="IPR013785">
    <property type="entry name" value="Aldolase_TIM"/>
</dbReference>
<evidence type="ECO:0000256" key="6">
    <source>
        <dbReference type="PIRSR" id="PIRSR614732-1"/>
    </source>
</evidence>
<dbReference type="Pfam" id="PF00215">
    <property type="entry name" value="OMPdecase"/>
    <property type="match status" value="1"/>
</dbReference>
<keyword evidence="4 5" id="KW-0456">Lyase</keyword>
<dbReference type="Gene3D" id="3.20.20.70">
    <property type="entry name" value="Aldolase class I"/>
    <property type="match status" value="1"/>
</dbReference>
<dbReference type="InterPro" id="IPR018089">
    <property type="entry name" value="OMPdecase_AS"/>
</dbReference>
<feature type="active site" description="For OMPdecase activity" evidence="6">
    <location>
        <position position="60"/>
    </location>
</feature>
<keyword evidence="11" id="KW-1185">Reference proteome</keyword>
<sequence>MEKDTRLILALDVLDSAEALRISQVVAGHVDAIKVGYPLILATGLGIITELSRYAPIIADFKVADIPNTNRLICEQVFKAGADAVIVQGFTGHDSLRTSVEVARSNNKDIFVVTEMSHPGALDFMQAAGEAIAKMAADEQASGVVAPATRPERVRDIRNIIGSDLTIISPGVGTQGGSAADAIRAGADWVIVGRSIYQSDDPAAVAAKLVSEIKEVI</sequence>
<evidence type="ECO:0000256" key="8">
    <source>
        <dbReference type="RuleBase" id="RU000512"/>
    </source>
</evidence>
<comment type="caution">
    <text evidence="10">The sequence shown here is derived from an EMBL/GenBank/DDBJ whole genome shotgun (WGS) entry which is preliminary data.</text>
</comment>
<evidence type="ECO:0000256" key="7">
    <source>
        <dbReference type="PIRSR" id="PIRSR614732-2"/>
    </source>
</evidence>
<dbReference type="InterPro" id="IPR001754">
    <property type="entry name" value="OMPdeCOase_dom"/>
</dbReference>
<dbReference type="Proteomes" id="UP001206983">
    <property type="component" value="Unassembled WGS sequence"/>
</dbReference>
<evidence type="ECO:0000256" key="1">
    <source>
        <dbReference type="ARBA" id="ARBA00004861"/>
    </source>
</evidence>
<comment type="pathway">
    <text evidence="1 5 8">Pyrimidine metabolism; UMP biosynthesis via de novo pathway; UMP from orotate: step 2/2.</text>
</comment>
<dbReference type="NCBIfam" id="NF010386">
    <property type="entry name" value="PRK13813.1"/>
    <property type="match status" value="1"/>
</dbReference>
<dbReference type="PANTHER" id="PTHR32119">
    <property type="entry name" value="OROTIDINE 5'-PHOSPHATE DECARBOXYLASE"/>
    <property type="match status" value="1"/>
</dbReference>
<evidence type="ECO:0000256" key="4">
    <source>
        <dbReference type="ARBA" id="ARBA00023239"/>
    </source>
</evidence>